<dbReference type="InterPro" id="IPR009078">
    <property type="entry name" value="Ferritin-like_SF"/>
</dbReference>
<dbReference type="Gene3D" id="1.20.1260.10">
    <property type="match status" value="1"/>
</dbReference>
<dbReference type="PANTHER" id="PTHR42932:SF3">
    <property type="entry name" value="DNA PROTECTION DURING STARVATION PROTEIN"/>
    <property type="match status" value="1"/>
</dbReference>
<dbReference type="InterPro" id="IPR012347">
    <property type="entry name" value="Ferritin-like"/>
</dbReference>
<name>A0A9X2L933_9PROT</name>
<dbReference type="EMBL" id="JANIBC010000004">
    <property type="protein sequence ID" value="MCQ8185292.1"/>
    <property type="molecule type" value="Genomic_DNA"/>
</dbReference>
<evidence type="ECO:0000256" key="1">
    <source>
        <dbReference type="ARBA" id="ARBA00009497"/>
    </source>
</evidence>
<reference evidence="4" key="1">
    <citation type="submission" date="2022-07" db="EMBL/GenBank/DDBJ databases">
        <title>Parvularcula maris sp. nov., an algicidal bacterium isolated from seawater.</title>
        <authorList>
            <person name="Li F."/>
        </authorList>
    </citation>
    <scope>NUCLEOTIDE SEQUENCE</scope>
    <source>
        <strain evidence="4">BGMRC 0090</strain>
    </source>
</reference>
<protein>
    <submittedName>
        <fullName evidence="4">DNA starvation/stationary phase protection protein</fullName>
    </submittedName>
</protein>
<dbReference type="Proteomes" id="UP001142610">
    <property type="component" value="Unassembled WGS sequence"/>
</dbReference>
<dbReference type="PROSITE" id="PS00818">
    <property type="entry name" value="DPS_1"/>
    <property type="match status" value="1"/>
</dbReference>
<gene>
    <name evidence="4" type="ORF">NOG11_07795</name>
</gene>
<dbReference type="Pfam" id="PF00210">
    <property type="entry name" value="Ferritin"/>
    <property type="match status" value="1"/>
</dbReference>
<evidence type="ECO:0000256" key="2">
    <source>
        <dbReference type="RuleBase" id="RU003875"/>
    </source>
</evidence>
<comment type="similarity">
    <text evidence="1 2">Belongs to the Dps family.</text>
</comment>
<evidence type="ECO:0000313" key="5">
    <source>
        <dbReference type="Proteomes" id="UP001142610"/>
    </source>
</evidence>
<comment type="caution">
    <text evidence="4">The sequence shown here is derived from an EMBL/GenBank/DDBJ whole genome shotgun (WGS) entry which is preliminary data.</text>
</comment>
<proteinExistence type="inferred from homology"/>
<dbReference type="InterPro" id="IPR008331">
    <property type="entry name" value="Ferritin_DPS_dom"/>
</dbReference>
<accession>A0A9X2L933</accession>
<evidence type="ECO:0000259" key="3">
    <source>
        <dbReference type="Pfam" id="PF00210"/>
    </source>
</evidence>
<dbReference type="RefSeq" id="WP_256619163.1">
    <property type="nucleotide sequence ID" value="NZ_JANIBC010000004.1"/>
</dbReference>
<dbReference type="AlphaFoldDB" id="A0A9X2L933"/>
<dbReference type="InterPro" id="IPR002177">
    <property type="entry name" value="DPS_DNA-bd"/>
</dbReference>
<dbReference type="SUPFAM" id="SSF47240">
    <property type="entry name" value="Ferritin-like"/>
    <property type="match status" value="1"/>
</dbReference>
<dbReference type="PANTHER" id="PTHR42932">
    <property type="entry name" value="GENERAL STRESS PROTEIN 20U"/>
    <property type="match status" value="1"/>
</dbReference>
<dbReference type="GO" id="GO:0008199">
    <property type="term" value="F:ferric iron binding"/>
    <property type="evidence" value="ECO:0007669"/>
    <property type="project" value="InterPro"/>
</dbReference>
<evidence type="ECO:0000313" key="4">
    <source>
        <dbReference type="EMBL" id="MCQ8185292.1"/>
    </source>
</evidence>
<dbReference type="InterPro" id="IPR023188">
    <property type="entry name" value="DPS_DNA-bd_CS"/>
</dbReference>
<organism evidence="4 5">
    <name type="scientific">Parvularcula maris</name>
    <dbReference type="NCBI Taxonomy" id="2965077"/>
    <lineage>
        <taxon>Bacteria</taxon>
        <taxon>Pseudomonadati</taxon>
        <taxon>Pseudomonadota</taxon>
        <taxon>Alphaproteobacteria</taxon>
        <taxon>Parvularculales</taxon>
        <taxon>Parvularculaceae</taxon>
        <taxon>Parvularcula</taxon>
    </lineage>
</organism>
<dbReference type="GO" id="GO:0016722">
    <property type="term" value="F:oxidoreductase activity, acting on metal ions"/>
    <property type="evidence" value="ECO:0007669"/>
    <property type="project" value="InterPro"/>
</dbReference>
<dbReference type="CDD" id="cd01043">
    <property type="entry name" value="DPS"/>
    <property type="match status" value="1"/>
</dbReference>
<dbReference type="PRINTS" id="PR01346">
    <property type="entry name" value="HELNAPAPROT"/>
</dbReference>
<sequence length="148" mass="16347">MTDRQNTAAALTDLLGETYALYLRAHGYHWNVEGPNFASLHALFEEDYRALFESLDEIAERIRALGAYAPMGGELRRIAARYAEDNEVPSANAMVQNLLSGHESWLEGARAALDVAEEAGDPATEGLLGELITAHEKTAWMLRSSLER</sequence>
<dbReference type="PIRSF" id="PIRSF005900">
    <property type="entry name" value="Dps"/>
    <property type="match status" value="1"/>
</dbReference>
<keyword evidence="5" id="KW-1185">Reference proteome</keyword>
<feature type="domain" description="Ferritin/DPS" evidence="3">
    <location>
        <begin position="9"/>
        <end position="147"/>
    </location>
</feature>
<dbReference type="PROSITE" id="PS00819">
    <property type="entry name" value="DPS_2"/>
    <property type="match status" value="1"/>
</dbReference>